<dbReference type="SMART" id="SM00471">
    <property type="entry name" value="HDc"/>
    <property type="match status" value="1"/>
</dbReference>
<dbReference type="GO" id="GO:0008773">
    <property type="term" value="F:[protein-PII] uridylyltransferase activity"/>
    <property type="evidence" value="ECO:0007669"/>
    <property type="project" value="UniProtKB-UniRule"/>
</dbReference>
<dbReference type="CDD" id="cd05401">
    <property type="entry name" value="NT_GlnE_GlnD_like"/>
    <property type="match status" value="1"/>
</dbReference>
<accession>A0A1D9LDW7</accession>
<comment type="activity regulation">
    <text evidence="7">Uridylyltransferase (UTase) activity is inhibited by glutamine, while glutamine activates uridylyl-removing (UR) activity.</text>
</comment>
<dbReference type="EC" id="3.1.4.-" evidence="7"/>
<dbReference type="SUPFAM" id="SSF81301">
    <property type="entry name" value="Nucleotidyltransferase"/>
    <property type="match status" value="1"/>
</dbReference>
<evidence type="ECO:0000256" key="6">
    <source>
        <dbReference type="ARBA" id="ARBA00023268"/>
    </source>
</evidence>
<comment type="caution">
    <text evidence="7">Lacks conserved residue(s) required for the propagation of feature annotation.</text>
</comment>
<dbReference type="NCBIfam" id="NF002837">
    <property type="entry name" value="PRK03059.1"/>
    <property type="match status" value="1"/>
</dbReference>
<dbReference type="CDD" id="cd04900">
    <property type="entry name" value="ACT_UUR-like_1"/>
    <property type="match status" value="1"/>
</dbReference>
<keyword evidence="2 7" id="KW-0548">Nucleotidyltransferase</keyword>
<dbReference type="InterPro" id="IPR043519">
    <property type="entry name" value="NT_sf"/>
</dbReference>
<evidence type="ECO:0000313" key="10">
    <source>
        <dbReference type="EMBL" id="AOZ49469.1"/>
    </source>
</evidence>
<dbReference type="EC" id="2.7.7.59" evidence="7"/>
<comment type="similarity">
    <text evidence="7">Belongs to the GlnD family.</text>
</comment>
<feature type="domain" description="HD" evidence="9">
    <location>
        <begin position="439"/>
        <end position="561"/>
    </location>
</feature>
<dbReference type="GeneID" id="68840620"/>
<dbReference type="GO" id="GO:0008081">
    <property type="term" value="F:phosphoric diester hydrolase activity"/>
    <property type="evidence" value="ECO:0007669"/>
    <property type="project" value="UniProtKB-UniRule"/>
</dbReference>
<dbReference type="CDD" id="cd04899">
    <property type="entry name" value="ACT_ACR-UUR-like_2"/>
    <property type="match status" value="1"/>
</dbReference>
<comment type="domain">
    <text evidence="7">Has four distinct domains: an N-terminal nucleotidyltransferase (NT) domain responsible for UTase activity, a central HD domain that encodes UR activity, and two C-terminal ACT domains that seem to have a role in glutamine sensing.</text>
</comment>
<dbReference type="Pfam" id="PF01909">
    <property type="entry name" value="NTP_transf_2"/>
    <property type="match status" value="1"/>
</dbReference>
<dbReference type="InterPro" id="IPR010043">
    <property type="entry name" value="UTase/UR"/>
</dbReference>
<dbReference type="PROSITE" id="PS51831">
    <property type="entry name" value="HD"/>
    <property type="match status" value="1"/>
</dbReference>
<evidence type="ECO:0000256" key="3">
    <source>
        <dbReference type="ARBA" id="ARBA00022737"/>
    </source>
</evidence>
<dbReference type="SUPFAM" id="SSF55021">
    <property type="entry name" value="ACT-like"/>
    <property type="match status" value="2"/>
</dbReference>
<dbReference type="RefSeq" id="WP_046167491.1">
    <property type="nucleotide sequence ID" value="NZ_CP017707.1"/>
</dbReference>
<dbReference type="Pfam" id="PF01966">
    <property type="entry name" value="HD"/>
    <property type="match status" value="1"/>
</dbReference>
<comment type="catalytic activity">
    <reaction evidence="7">
        <text>[protein-PII]-L-tyrosine + UTP = [protein-PII]-uridylyl-L-tyrosine + diphosphate</text>
        <dbReference type="Rhea" id="RHEA:13673"/>
        <dbReference type="Rhea" id="RHEA-COMP:12147"/>
        <dbReference type="Rhea" id="RHEA-COMP:12148"/>
        <dbReference type="ChEBI" id="CHEBI:33019"/>
        <dbReference type="ChEBI" id="CHEBI:46398"/>
        <dbReference type="ChEBI" id="CHEBI:46858"/>
        <dbReference type="ChEBI" id="CHEBI:90602"/>
        <dbReference type="EC" id="2.7.7.59"/>
    </reaction>
</comment>
<protein>
    <recommendedName>
        <fullName evidence="7">Bifunctional uridylyltransferase/uridylyl-removing enzyme</fullName>
        <shortName evidence="7">UTase/UR</shortName>
    </recommendedName>
    <alternativeName>
        <fullName evidence="7">Bifunctional [protein-PII] modification enzyme</fullName>
    </alternativeName>
    <alternativeName>
        <fullName evidence="7">Bifunctional nitrogen sensor protein</fullName>
    </alternativeName>
    <domain>
        <recommendedName>
            <fullName evidence="7">[Protein-PII] uridylyltransferase</fullName>
            <shortName evidence="7">PII uridylyltransferase</shortName>
            <shortName evidence="7">UTase</shortName>
            <ecNumber evidence="7">2.7.7.59</ecNumber>
        </recommendedName>
    </domain>
    <domain>
        <recommendedName>
            <fullName evidence="7">[Protein-PII]-UMP uridylyl-removing enzyme</fullName>
            <shortName evidence="7">UR</shortName>
            <ecNumber evidence="7">3.1.4.-</ecNumber>
        </recommendedName>
    </domain>
</protein>
<evidence type="ECO:0000256" key="5">
    <source>
        <dbReference type="ARBA" id="ARBA00022842"/>
    </source>
</evidence>
<dbReference type="InterPro" id="IPR006674">
    <property type="entry name" value="HD_domain"/>
</dbReference>
<keyword evidence="4 7" id="KW-0378">Hydrolase</keyword>
<dbReference type="NCBIfam" id="TIGR01693">
    <property type="entry name" value="UTase_glnD"/>
    <property type="match status" value="1"/>
</dbReference>
<sequence length="856" mass="97145">MTLAATPLQRWRQTLADKRQQLADAYRADRDAPAFLRHYSQAVDQALAELWREQGLDELATLAAVGGYGRGQLFPGSDVDILILLPDQPSAETNDKVSHFIGLMWDIGLEIGHSVRTTDECLREAAGDITIETNLLENRLVAGPAEPWRKLMTRLEAQRDPLAFFEGKTLEQQQRHTRHFGVSNNLEPNLKESPGGLRDLHTILWISKAAGLGDNWDSLVRRGILTLAEARLIKHSEEQLQKLRIDLHLLARRREDRLIFDLQQQVAQAWGLADTPAKRASEQLMQLYFRAAKTVNQLNGILLPNLRGRIYSQVPRVTQHINEYFHAVNGMLGIREVNVFDKHPHAILEAFLTLQRHPELSGFAPRMLRALWHGRSQINDRFRQDPRNRATFMQIFREPAGLTRTLRRMNLYGILGQYLPNFGQIVGQMQHDLFHVYTVDEHILMVVRNLRRFAISAYNHEYPFLSRLINDFERPEVLYLAGLFHDIAKGRGGDHSQLGIADAEAFCRDHGLPPEDCELVAWLVGQHLTMSSIAQKQDIYDPETVQRFADLARTPRRLAALYLLTVADIRGTSPKVWNTWKAKLLEDLYHATLRVLSRGGEIDLASELEARKNQARAQLRLHAIPDGAEAGLWAQLDTVYFLRHEAKEIAWHARVLNRQLSPDLPQVRARLADDHEGLQVLIYSPDKPELFARACAFFGRTNYSIADAKVYTTRHGYALDTFHVFVPEHHDGDYRDMINFIEFELAAALAADQPLQLPPQGRISRHLKHFPITPQVSIRPDDRDNDFILSIVAGDRPGLLARIAKVLADYRLNVQSAKIMTLGGRAEDSFQISGAALKDDKTSLALEAALIAALRV</sequence>
<dbReference type="SUPFAM" id="SSF109604">
    <property type="entry name" value="HD-domain/PDEase-like"/>
    <property type="match status" value="1"/>
</dbReference>
<keyword evidence="5 7" id="KW-0460">Magnesium</keyword>
<evidence type="ECO:0000259" key="9">
    <source>
        <dbReference type="PROSITE" id="PS51831"/>
    </source>
</evidence>
<dbReference type="PIRSF" id="PIRSF006288">
    <property type="entry name" value="PII_uridyltransf"/>
    <property type="match status" value="1"/>
</dbReference>
<evidence type="ECO:0000313" key="11">
    <source>
        <dbReference type="Proteomes" id="UP000178776"/>
    </source>
</evidence>
<reference evidence="10 11" key="1">
    <citation type="submission" date="2016-10" db="EMBL/GenBank/DDBJ databases">
        <title>Chromobacterium muskegensis sp. nov., an insecticidal bacterium isolated from Sphagnum bogs.</title>
        <authorList>
            <person name="Sparks M.E."/>
            <person name="Blackburn M.B."/>
            <person name="Gundersen-Rindal D.E."/>
            <person name="Mitchell A."/>
            <person name="Farrar R."/>
            <person name="Kuhar D."/>
        </authorList>
    </citation>
    <scope>NUCLEOTIDE SEQUENCE [LARGE SCALE GENOMIC DNA]</scope>
    <source>
        <strain evidence="10 11">21-1</strain>
    </source>
</reference>
<dbReference type="CDD" id="cd00077">
    <property type="entry name" value="HDc"/>
    <property type="match status" value="1"/>
</dbReference>
<keyword evidence="3" id="KW-0677">Repeat</keyword>
<dbReference type="Gene3D" id="3.30.70.260">
    <property type="match status" value="1"/>
</dbReference>
<gene>
    <name evidence="7" type="primary">glnD</name>
    <name evidence="10" type="ORF">BKX93_05305</name>
</gene>
<evidence type="ECO:0000256" key="7">
    <source>
        <dbReference type="HAMAP-Rule" id="MF_00277"/>
    </source>
</evidence>
<dbReference type="PANTHER" id="PTHR47320:SF1">
    <property type="entry name" value="BIFUNCTIONAL URIDYLYLTRANSFERASE_URIDYLYL-REMOVING ENZYME"/>
    <property type="match status" value="1"/>
</dbReference>
<evidence type="ECO:0000256" key="2">
    <source>
        <dbReference type="ARBA" id="ARBA00022695"/>
    </source>
</evidence>
<dbReference type="InterPro" id="IPR002912">
    <property type="entry name" value="ACT_dom"/>
</dbReference>
<dbReference type="InterPro" id="IPR003607">
    <property type="entry name" value="HD/PDEase_dom"/>
</dbReference>
<proteinExistence type="inferred from homology"/>
<dbReference type="SUPFAM" id="SSF81593">
    <property type="entry name" value="Nucleotidyltransferase substrate binding subunit/domain"/>
    <property type="match status" value="1"/>
</dbReference>
<dbReference type="Pfam" id="PF01842">
    <property type="entry name" value="ACT"/>
    <property type="match status" value="1"/>
</dbReference>
<dbReference type="Proteomes" id="UP000178776">
    <property type="component" value="Chromosome"/>
</dbReference>
<keyword evidence="6 7" id="KW-0511">Multifunctional enzyme</keyword>
<dbReference type="STRING" id="1108595.BKX93_05305"/>
<keyword evidence="1 7" id="KW-0808">Transferase</keyword>
<evidence type="ECO:0000256" key="4">
    <source>
        <dbReference type="ARBA" id="ARBA00022801"/>
    </source>
</evidence>
<comment type="cofactor">
    <cofactor evidence="7">
        <name>Mg(2+)</name>
        <dbReference type="ChEBI" id="CHEBI:18420"/>
    </cofactor>
</comment>
<dbReference type="HAMAP" id="MF_00277">
    <property type="entry name" value="PII_uridylyl_transf"/>
    <property type="match status" value="1"/>
</dbReference>
<dbReference type="KEGG" id="cvc:BKX93_05305"/>
<dbReference type="InterPro" id="IPR002934">
    <property type="entry name" value="Polymerase_NTP_transf_dom"/>
</dbReference>
<dbReference type="PROSITE" id="PS51671">
    <property type="entry name" value="ACT"/>
    <property type="match status" value="2"/>
</dbReference>
<feature type="region of interest" description="Uridylyltransferase" evidence="7">
    <location>
        <begin position="1"/>
        <end position="320"/>
    </location>
</feature>
<dbReference type="InterPro" id="IPR013546">
    <property type="entry name" value="PII_UdlTrfase/GS_AdlTrfase"/>
</dbReference>
<organism evidence="10 11">
    <name type="scientific">Chromobacterium vaccinii</name>
    <dbReference type="NCBI Taxonomy" id="1108595"/>
    <lineage>
        <taxon>Bacteria</taxon>
        <taxon>Pseudomonadati</taxon>
        <taxon>Pseudomonadota</taxon>
        <taxon>Betaproteobacteria</taxon>
        <taxon>Neisseriales</taxon>
        <taxon>Chromobacteriaceae</taxon>
        <taxon>Chromobacterium</taxon>
    </lineage>
</organism>
<feature type="domain" description="ACT" evidence="8">
    <location>
        <begin position="679"/>
        <end position="760"/>
    </location>
</feature>
<evidence type="ECO:0000259" key="8">
    <source>
        <dbReference type="PROSITE" id="PS51671"/>
    </source>
</evidence>
<dbReference type="Gene3D" id="1.10.3210.10">
    <property type="entry name" value="Hypothetical protein af1432"/>
    <property type="match status" value="1"/>
</dbReference>
<feature type="domain" description="ACT" evidence="8">
    <location>
        <begin position="788"/>
        <end position="856"/>
    </location>
</feature>
<evidence type="ECO:0000256" key="1">
    <source>
        <dbReference type="ARBA" id="ARBA00022679"/>
    </source>
</evidence>
<comment type="catalytic activity">
    <reaction evidence="7">
        <text>[protein-PII]-uridylyl-L-tyrosine + H2O = [protein-PII]-L-tyrosine + UMP + H(+)</text>
        <dbReference type="Rhea" id="RHEA:48600"/>
        <dbReference type="Rhea" id="RHEA-COMP:12147"/>
        <dbReference type="Rhea" id="RHEA-COMP:12148"/>
        <dbReference type="ChEBI" id="CHEBI:15377"/>
        <dbReference type="ChEBI" id="CHEBI:15378"/>
        <dbReference type="ChEBI" id="CHEBI:46858"/>
        <dbReference type="ChEBI" id="CHEBI:57865"/>
        <dbReference type="ChEBI" id="CHEBI:90602"/>
    </reaction>
</comment>
<comment type="function">
    <text evidence="7">Modifies, by uridylylation and deuridylylation, the PII regulatory proteins (GlnB and homologs), in response to the nitrogen status of the cell that GlnD senses through the glutamine level. Under low glutamine levels, catalyzes the conversion of the PII proteins and UTP to PII-UMP and PPi, while under higher glutamine levels, GlnD hydrolyzes PII-UMP to PII and UMP (deuridylylation). Thus, controls uridylylation state and activity of the PII proteins, and plays an important role in the regulation of nitrogen metabolism.</text>
</comment>
<dbReference type="PANTHER" id="PTHR47320">
    <property type="entry name" value="BIFUNCTIONAL URIDYLYLTRANSFERASE/URIDYLYL-REMOVING ENZYME"/>
    <property type="match status" value="1"/>
</dbReference>
<name>A0A1D9LDW7_9NEIS</name>
<dbReference type="GO" id="GO:0006808">
    <property type="term" value="P:regulation of nitrogen utilization"/>
    <property type="evidence" value="ECO:0007669"/>
    <property type="project" value="UniProtKB-UniRule"/>
</dbReference>
<dbReference type="EMBL" id="CP017707">
    <property type="protein sequence ID" value="AOZ49469.1"/>
    <property type="molecule type" value="Genomic_DNA"/>
</dbReference>
<dbReference type="InterPro" id="IPR045865">
    <property type="entry name" value="ACT-like_dom_sf"/>
</dbReference>
<dbReference type="AlphaFoldDB" id="A0A1D9LDW7"/>
<dbReference type="Pfam" id="PF08335">
    <property type="entry name" value="GlnD_UR_UTase"/>
    <property type="match status" value="1"/>
</dbReference>